<evidence type="ECO:0000259" key="2">
    <source>
        <dbReference type="Pfam" id="PF20033"/>
    </source>
</evidence>
<proteinExistence type="predicted"/>
<evidence type="ECO:0000313" key="3">
    <source>
        <dbReference type="EMBL" id="PQJ13069.1"/>
    </source>
</evidence>
<organism evidence="3 4">
    <name type="scientific">Flavipsychrobacter stenotrophus</name>
    <dbReference type="NCBI Taxonomy" id="2077091"/>
    <lineage>
        <taxon>Bacteria</taxon>
        <taxon>Pseudomonadati</taxon>
        <taxon>Bacteroidota</taxon>
        <taxon>Chitinophagia</taxon>
        <taxon>Chitinophagales</taxon>
        <taxon>Chitinophagaceae</taxon>
        <taxon>Flavipsychrobacter</taxon>
    </lineage>
</organism>
<reference evidence="3 4" key="1">
    <citation type="submission" date="2018-01" db="EMBL/GenBank/DDBJ databases">
        <title>A novel member of the phylum Bacteroidetes isolated from glacier ice.</title>
        <authorList>
            <person name="Liu Q."/>
            <person name="Xin Y.-H."/>
        </authorList>
    </citation>
    <scope>NUCLEOTIDE SEQUENCE [LARGE SCALE GENOMIC DNA]</scope>
    <source>
        <strain evidence="3 4">RB1R16</strain>
    </source>
</reference>
<comment type="caution">
    <text evidence="3">The sequence shown here is derived from an EMBL/GenBank/DDBJ whole genome shotgun (WGS) entry which is preliminary data.</text>
</comment>
<dbReference type="OrthoDB" id="7172369at2"/>
<gene>
    <name evidence="3" type="ORF">CJD36_004815</name>
</gene>
<dbReference type="Pfam" id="PF20033">
    <property type="entry name" value="DUF6438"/>
    <property type="match status" value="1"/>
</dbReference>
<dbReference type="Proteomes" id="UP000239872">
    <property type="component" value="Unassembled WGS sequence"/>
</dbReference>
<keyword evidence="4" id="KW-1185">Reference proteome</keyword>
<dbReference type="AlphaFoldDB" id="A0A2S7T1I5"/>
<evidence type="ECO:0000313" key="4">
    <source>
        <dbReference type="Proteomes" id="UP000239872"/>
    </source>
</evidence>
<protein>
    <recommendedName>
        <fullName evidence="2">DUF6438 domain-containing protein</fullName>
    </recommendedName>
</protein>
<dbReference type="EMBL" id="PPSL01000001">
    <property type="protein sequence ID" value="PQJ13069.1"/>
    <property type="molecule type" value="Genomic_DNA"/>
</dbReference>
<evidence type="ECO:0000256" key="1">
    <source>
        <dbReference type="SAM" id="SignalP"/>
    </source>
</evidence>
<keyword evidence="1" id="KW-0732">Signal</keyword>
<feature type="domain" description="DUF6438" evidence="2">
    <location>
        <begin position="34"/>
        <end position="144"/>
    </location>
</feature>
<feature type="signal peptide" evidence="1">
    <location>
        <begin position="1"/>
        <end position="19"/>
    </location>
</feature>
<name>A0A2S7T1I5_9BACT</name>
<accession>A0A2S7T1I5</accession>
<dbReference type="RefSeq" id="WP_105037953.1">
    <property type="nucleotide sequence ID" value="NZ_PPSL01000001.1"/>
</dbReference>
<dbReference type="InterPro" id="IPR045497">
    <property type="entry name" value="DUF6438"/>
</dbReference>
<sequence>MKKIILAILATITLAPAFATGKVKKSASNSSILSVTVQRTACYGKCPEYTIKIDANGYATYTGTRNMKMLGTYKKKIGTTKTMAIINQLIAYKVDTCRKIYDNRIPDLPGIQYFIQYKDSVQKIYSAEWGPQYLKDIATDMDNLGRNPNKTWTKVKKQVKK</sequence>
<feature type="chain" id="PRO_5015773140" description="DUF6438 domain-containing protein" evidence="1">
    <location>
        <begin position="20"/>
        <end position="161"/>
    </location>
</feature>